<proteinExistence type="inferred from homology"/>
<reference evidence="3 4" key="1">
    <citation type="submission" date="2017-08" db="EMBL/GenBank/DDBJ databases">
        <title>Acidophilic green algal genome provides insights into adaptation to an acidic environment.</title>
        <authorList>
            <person name="Hirooka S."/>
            <person name="Hirose Y."/>
            <person name="Kanesaki Y."/>
            <person name="Higuchi S."/>
            <person name="Fujiwara T."/>
            <person name="Onuma R."/>
            <person name="Era A."/>
            <person name="Ohbayashi R."/>
            <person name="Uzuka A."/>
            <person name="Nozaki H."/>
            <person name="Yoshikawa H."/>
            <person name="Miyagishima S.Y."/>
        </authorList>
    </citation>
    <scope>NUCLEOTIDE SEQUENCE [LARGE SCALE GENOMIC DNA]</scope>
    <source>
        <strain evidence="3 4">NIES-2499</strain>
    </source>
</reference>
<dbReference type="GO" id="GO:0016020">
    <property type="term" value="C:membrane"/>
    <property type="evidence" value="ECO:0007669"/>
    <property type="project" value="UniProtKB-SubCell"/>
</dbReference>
<dbReference type="Proteomes" id="UP000232323">
    <property type="component" value="Unassembled WGS sequence"/>
</dbReference>
<dbReference type="OrthoDB" id="10251508at2759"/>
<comment type="caution">
    <text evidence="3">The sequence shown here is derived from an EMBL/GenBank/DDBJ whole genome shotgun (WGS) entry which is preliminary data.</text>
</comment>
<keyword evidence="2" id="KW-1133">Transmembrane helix</keyword>
<evidence type="ECO:0000256" key="1">
    <source>
        <dbReference type="ARBA" id="ARBA00007535"/>
    </source>
</evidence>
<dbReference type="InterPro" id="IPR039204">
    <property type="entry name" value="MRS2-like"/>
</dbReference>
<keyword evidence="4" id="KW-1185">Reference proteome</keyword>
<dbReference type="PANTHER" id="PTHR13890">
    <property type="entry name" value="RNA SPLICING PROTEIN MRS2, MITOCHONDRIAL"/>
    <property type="match status" value="1"/>
</dbReference>
<protein>
    <recommendedName>
        <fullName evidence="2">Magnesium transporter</fullName>
    </recommendedName>
</protein>
<keyword evidence="2" id="KW-0460">Magnesium</keyword>
<keyword evidence="2" id="KW-0406">Ion transport</keyword>
<comment type="similarity">
    <text evidence="1 2">Belongs to the CorA metal ion transporter (MIT) (TC 1.A.35.5) family.</text>
</comment>
<evidence type="ECO:0000256" key="2">
    <source>
        <dbReference type="RuleBase" id="RU366041"/>
    </source>
</evidence>
<dbReference type="EMBL" id="BEGY01000133">
    <property type="protein sequence ID" value="GAX84705.1"/>
    <property type="molecule type" value="Genomic_DNA"/>
</dbReference>
<feature type="transmembrane region" description="Helical" evidence="2">
    <location>
        <begin position="401"/>
        <end position="425"/>
    </location>
</feature>
<accession>A0A250XNN5</accession>
<dbReference type="AlphaFoldDB" id="A0A250XNN5"/>
<feature type="transmembrane region" description="Helical" evidence="2">
    <location>
        <begin position="368"/>
        <end position="389"/>
    </location>
</feature>
<dbReference type="PANTHER" id="PTHR13890:SF31">
    <property type="entry name" value="MAGNESIUM TRANSPORTER MRS2-2-RELATED"/>
    <property type="match status" value="1"/>
</dbReference>
<dbReference type="Pfam" id="PF22099">
    <property type="entry name" value="MRS2-like"/>
    <property type="match status" value="1"/>
</dbReference>
<keyword evidence="2" id="KW-0812">Transmembrane</keyword>
<organism evidence="3 4">
    <name type="scientific">Chlamydomonas eustigma</name>
    <dbReference type="NCBI Taxonomy" id="1157962"/>
    <lineage>
        <taxon>Eukaryota</taxon>
        <taxon>Viridiplantae</taxon>
        <taxon>Chlorophyta</taxon>
        <taxon>core chlorophytes</taxon>
        <taxon>Chlorophyceae</taxon>
        <taxon>CS clade</taxon>
        <taxon>Chlamydomonadales</taxon>
        <taxon>Chlamydomonadaceae</taxon>
        <taxon>Chlamydomonas</taxon>
    </lineage>
</organism>
<keyword evidence="2" id="KW-0813">Transport</keyword>
<sequence length="433" mass="48455">MTALGMALMVGAGTHPRVSIRDEDDDHTKLVEMQPPDFNVISQDADDMNAQLKRRQGTKKRGASKATPQVVRTWLRIEPNGEGNVLQADKYKLTTKLGIQTRDLRLLDPHFSATYPSCILCRDKSVVVNLEHIKAIITTKFMLVVNPEEDATIKFISSLKERLASPSNSLGKVLPSMGDLQRTGQQAIPRLDVDLPFELRALEICLDELASEFDLATSELEASAYPSLDSLANKVTSPKLEKVRRIKNRLVRLTTRVETVREVLEKFLNDDEDMHDLNLTANEAKQTAQEEPDLATVSKVSERSIASTNSSLVESEVAEVEMLLETYFMHYDNTYNRLKTLNEYIKDTEDLVNIKLDQHRNQLITTDLILTALTCGMAIITTISGIFGMNLDSGLQVSPNVFNEVTIATCLGALILFVAFIIFAWRRGLLSWS</sequence>
<keyword evidence="2" id="KW-0472">Membrane</keyword>
<dbReference type="Gene3D" id="2.40.128.330">
    <property type="match status" value="1"/>
</dbReference>
<comment type="subcellular location">
    <subcellularLocation>
        <location evidence="2">Membrane</location>
        <topology evidence="2">Multi-pass membrane protein</topology>
    </subcellularLocation>
</comment>
<evidence type="ECO:0000313" key="3">
    <source>
        <dbReference type="EMBL" id="GAX84705.1"/>
    </source>
</evidence>
<gene>
    <name evidence="3" type="ORF">CEUSTIGMA_g12127.t1</name>
</gene>
<evidence type="ECO:0000313" key="4">
    <source>
        <dbReference type="Proteomes" id="UP000232323"/>
    </source>
</evidence>
<comment type="function">
    <text evidence="2">Magnesium transporter that may mediate the influx of magnesium.</text>
</comment>
<dbReference type="CDD" id="cd12823">
    <property type="entry name" value="Mrs2_Mfm1p-like"/>
    <property type="match status" value="1"/>
</dbReference>
<name>A0A250XNN5_9CHLO</name>
<dbReference type="GO" id="GO:0015095">
    <property type="term" value="F:magnesium ion transmembrane transporter activity"/>
    <property type="evidence" value="ECO:0007669"/>
    <property type="project" value="UniProtKB-ARBA"/>
</dbReference>
<dbReference type="Gene3D" id="1.20.58.340">
    <property type="entry name" value="Magnesium transport protein CorA, transmembrane region"/>
    <property type="match status" value="1"/>
</dbReference>